<sequence>MVSAHQDVVDIARLPMSNWPGEVYPHEPVYGFLQRAATANYAFSTEAFLLSLGLNGLDWDFDEQLEVVNQLPIYGSDELAWNTPRRTTQGYEICGHLLPSRTFSKGRRRVCPLCLEEERYIRIWFDIVPVAACPIHDVRLIEGLDGDPIDWRYPEAGWTQRGVMIGQDHAIPYPATALDRHVFNKVTGVETAEPSHFAGQSLHSVLRAAVVLTKLHRGIESPSHTPCELRNLAQFSFPSLLAGRDAIVKFLAEAKWLQPDSDQTRYHSRCHYAPQLTRTIPTEGLRTLVSDCFGEVRVRSGLATPSGRLSQHDGADGAWTLESVATDLKLESKYLRKILEAAAVPTQRCAHTRAYRLSSDNIDAVRRYIATALSLEHVAAELGCTIDEVDELVSRGTLKMDFRCDGQRYFQEDAIKAFIARAHQGRREGFDPKGMPLASFAAKVGISLPAAYSQLIRNNTIGLIDYDQDAPFFHGARVAYFQKTRLRPGAQIKNAITFAKAKARLGTETDGLAQLVELSYLKIVEDESGRSRICEASLDAFEDAYARAADYAPLLRCSARSALKLLRKKGVEPINEYGKRVVCFVSREQVHSLVGIRLESRTGFQALEVLRDELTEKFASASVPGTARVITDPAIVVEATSRNWSFKVTRKPTLDRYDLVALFRSVNEGGRLRKILAAAVEPEKIWPGAEVRREPGGGFVLVDGVGFGVSPESETSHLVDRIVGRAHELHRYL</sequence>
<organism evidence="2 3">
    <name type="scientific">Maricaulis maris</name>
    <dbReference type="NCBI Taxonomy" id="74318"/>
    <lineage>
        <taxon>Bacteria</taxon>
        <taxon>Pseudomonadati</taxon>
        <taxon>Pseudomonadota</taxon>
        <taxon>Alphaproteobacteria</taxon>
        <taxon>Maricaulales</taxon>
        <taxon>Maricaulaceae</taxon>
        <taxon>Maricaulis</taxon>
    </lineage>
</organism>
<dbReference type="RefSeq" id="WP_233350754.1">
    <property type="nucleotide sequence ID" value="NZ_AP027270.1"/>
</dbReference>
<evidence type="ECO:0000313" key="2">
    <source>
        <dbReference type="EMBL" id="RKQ95953.1"/>
    </source>
</evidence>
<proteinExistence type="predicted"/>
<dbReference type="AlphaFoldDB" id="A0A495D2G0"/>
<evidence type="ECO:0000259" key="1">
    <source>
        <dbReference type="Pfam" id="PF06527"/>
    </source>
</evidence>
<feature type="domain" description="TniQ" evidence="1">
    <location>
        <begin position="23"/>
        <end position="140"/>
    </location>
</feature>
<dbReference type="InterPro" id="IPR009492">
    <property type="entry name" value="TniQ"/>
</dbReference>
<gene>
    <name evidence="2" type="ORF">C7435_2198</name>
</gene>
<accession>A0A495D2G0</accession>
<name>A0A495D2G0_9PROT</name>
<reference evidence="2 3" key="1">
    <citation type="submission" date="2018-10" db="EMBL/GenBank/DDBJ databases">
        <title>Genomic Encyclopedia of Type Strains, Phase IV (KMG-IV): sequencing the most valuable type-strain genomes for metagenomic binning, comparative biology and taxonomic classification.</title>
        <authorList>
            <person name="Goeker M."/>
        </authorList>
    </citation>
    <scope>NUCLEOTIDE SEQUENCE [LARGE SCALE GENOMIC DNA]</scope>
    <source>
        <strain evidence="2 3">DSM 4734</strain>
    </source>
</reference>
<dbReference type="EMBL" id="RBIM01000005">
    <property type="protein sequence ID" value="RKQ95953.1"/>
    <property type="molecule type" value="Genomic_DNA"/>
</dbReference>
<protein>
    <submittedName>
        <fullName evidence="2">TniQ protein</fullName>
    </submittedName>
</protein>
<comment type="caution">
    <text evidence="2">The sequence shown here is derived from an EMBL/GenBank/DDBJ whole genome shotgun (WGS) entry which is preliminary data.</text>
</comment>
<evidence type="ECO:0000313" key="3">
    <source>
        <dbReference type="Proteomes" id="UP000273675"/>
    </source>
</evidence>
<dbReference type="Proteomes" id="UP000273675">
    <property type="component" value="Unassembled WGS sequence"/>
</dbReference>
<dbReference type="Pfam" id="PF06527">
    <property type="entry name" value="TniQ"/>
    <property type="match status" value="1"/>
</dbReference>